<gene>
    <name evidence="7" type="ORF">UFOPK2399_00299</name>
</gene>
<dbReference type="InterPro" id="IPR000412">
    <property type="entry name" value="ABC_2_transport"/>
</dbReference>
<dbReference type="PIRSF" id="PIRSF006648">
    <property type="entry name" value="DrrB"/>
    <property type="match status" value="1"/>
</dbReference>
<dbReference type="InterPro" id="IPR047817">
    <property type="entry name" value="ABC2_TM_bact-type"/>
</dbReference>
<dbReference type="InterPro" id="IPR013525">
    <property type="entry name" value="ABC2_TM"/>
</dbReference>
<dbReference type="InterPro" id="IPR052902">
    <property type="entry name" value="ABC-2_transporter"/>
</dbReference>
<dbReference type="PRINTS" id="PR00164">
    <property type="entry name" value="ABC2TRNSPORT"/>
</dbReference>
<feature type="transmembrane region" description="Helical" evidence="5">
    <location>
        <begin position="99"/>
        <end position="122"/>
    </location>
</feature>
<proteinExistence type="predicted"/>
<dbReference type="Pfam" id="PF01061">
    <property type="entry name" value="ABC2_membrane"/>
    <property type="match status" value="1"/>
</dbReference>
<evidence type="ECO:0000259" key="6">
    <source>
        <dbReference type="PROSITE" id="PS51012"/>
    </source>
</evidence>
<evidence type="ECO:0000256" key="1">
    <source>
        <dbReference type="ARBA" id="ARBA00004141"/>
    </source>
</evidence>
<organism evidence="7">
    <name type="scientific">freshwater metagenome</name>
    <dbReference type="NCBI Taxonomy" id="449393"/>
    <lineage>
        <taxon>unclassified sequences</taxon>
        <taxon>metagenomes</taxon>
        <taxon>ecological metagenomes</taxon>
    </lineage>
</organism>
<feature type="transmembrane region" description="Helical" evidence="5">
    <location>
        <begin position="60"/>
        <end position="79"/>
    </location>
</feature>
<feature type="transmembrane region" description="Helical" evidence="5">
    <location>
        <begin position="167"/>
        <end position="185"/>
    </location>
</feature>
<feature type="transmembrane region" description="Helical" evidence="5">
    <location>
        <begin position="226"/>
        <end position="244"/>
    </location>
</feature>
<dbReference type="PANTHER" id="PTHR43027:SF2">
    <property type="entry name" value="TRANSPORT PERMEASE PROTEIN"/>
    <property type="match status" value="1"/>
</dbReference>
<name>A0A6J6NID5_9ZZZZ</name>
<reference evidence="7" key="1">
    <citation type="submission" date="2020-05" db="EMBL/GenBank/DDBJ databases">
        <authorList>
            <person name="Chiriac C."/>
            <person name="Salcher M."/>
            <person name="Ghai R."/>
            <person name="Kavagutti S V."/>
        </authorList>
    </citation>
    <scope>NUCLEOTIDE SEQUENCE</scope>
</reference>
<feature type="transmembrane region" description="Helical" evidence="5">
    <location>
        <begin position="134"/>
        <end position="155"/>
    </location>
</feature>
<evidence type="ECO:0000256" key="4">
    <source>
        <dbReference type="ARBA" id="ARBA00023136"/>
    </source>
</evidence>
<dbReference type="GO" id="GO:0043190">
    <property type="term" value="C:ATP-binding cassette (ABC) transporter complex"/>
    <property type="evidence" value="ECO:0007669"/>
    <property type="project" value="InterPro"/>
</dbReference>
<dbReference type="EMBL" id="CAEZXP010000001">
    <property type="protein sequence ID" value="CAB4686107.1"/>
    <property type="molecule type" value="Genomic_DNA"/>
</dbReference>
<sequence>MKLFVHQLRTEQLLFWRNREAAFFTFFLPVIFFLIFGAIYGDTDISSEHIKGSYFLEAGMIGYGVASTCFAGLGITLVVRRELGILKRVRTTPLTPLTYLSAVLGSIFIVFLFEAALIILIGRVLFGVPFPTQAFSVLVVLLIGAVCFAAMGLGISGFVRSAEGSSAAINAVYLPMAIISGTFFTPKGYPTFLKVIADALPLTHYTKVTRDVMVHGVHVWSDWKQLLVVLAWGIAGMLAALKLFRWQPREA</sequence>
<keyword evidence="3 5" id="KW-1133">Transmembrane helix</keyword>
<protein>
    <submittedName>
        <fullName evidence="7">Unannotated protein</fullName>
    </submittedName>
</protein>
<feature type="transmembrane region" description="Helical" evidence="5">
    <location>
        <begin position="21"/>
        <end position="40"/>
    </location>
</feature>
<accession>A0A6J6NID5</accession>
<comment type="subcellular location">
    <subcellularLocation>
        <location evidence="1">Membrane</location>
        <topology evidence="1">Multi-pass membrane protein</topology>
    </subcellularLocation>
</comment>
<dbReference type="PROSITE" id="PS51012">
    <property type="entry name" value="ABC_TM2"/>
    <property type="match status" value="1"/>
</dbReference>
<dbReference type="AlphaFoldDB" id="A0A6J6NID5"/>
<feature type="domain" description="ABC transmembrane type-2" evidence="6">
    <location>
        <begin position="20"/>
        <end position="247"/>
    </location>
</feature>
<dbReference type="GO" id="GO:0140359">
    <property type="term" value="F:ABC-type transporter activity"/>
    <property type="evidence" value="ECO:0007669"/>
    <property type="project" value="InterPro"/>
</dbReference>
<evidence type="ECO:0000256" key="5">
    <source>
        <dbReference type="SAM" id="Phobius"/>
    </source>
</evidence>
<keyword evidence="2 5" id="KW-0812">Transmembrane</keyword>
<evidence type="ECO:0000256" key="3">
    <source>
        <dbReference type="ARBA" id="ARBA00022989"/>
    </source>
</evidence>
<keyword evidence="4 5" id="KW-0472">Membrane</keyword>
<evidence type="ECO:0000256" key="2">
    <source>
        <dbReference type="ARBA" id="ARBA00022692"/>
    </source>
</evidence>
<dbReference type="PANTHER" id="PTHR43027">
    <property type="entry name" value="DOXORUBICIN RESISTANCE ABC TRANSPORTER PERMEASE PROTEIN DRRC-RELATED"/>
    <property type="match status" value="1"/>
</dbReference>
<evidence type="ECO:0000313" key="7">
    <source>
        <dbReference type="EMBL" id="CAB4686107.1"/>
    </source>
</evidence>